<dbReference type="EMBL" id="LT965930">
    <property type="protein sequence ID" value="SOU43293.1"/>
    <property type="molecule type" value="Genomic_DNA"/>
</dbReference>
<evidence type="ECO:0000313" key="1">
    <source>
        <dbReference type="EMBL" id="SOU43293.1"/>
    </source>
</evidence>
<dbReference type="Proteomes" id="UP000238288">
    <property type="component" value="Plasmid PCAR9p"/>
</dbReference>
<geneLocation type="plasmid" evidence="2">
    <name>pcar9p</name>
</geneLocation>
<organism evidence="1 2">
    <name type="scientific">Pseudoalteromonas carrageenovora IAM 12662</name>
    <dbReference type="NCBI Taxonomy" id="1314868"/>
    <lineage>
        <taxon>Bacteria</taxon>
        <taxon>Pseudomonadati</taxon>
        <taxon>Pseudomonadota</taxon>
        <taxon>Gammaproteobacteria</taxon>
        <taxon>Alteromonadales</taxon>
        <taxon>Pseudoalteromonadaceae</taxon>
        <taxon>Pseudoalteromonas</taxon>
    </lineage>
</organism>
<reference evidence="1 2" key="1">
    <citation type="submission" date="2017-11" db="EMBL/GenBank/DDBJ databases">
        <authorList>
            <person name="Han C.G."/>
        </authorList>
    </citation>
    <scope>NUCLEOTIDE SEQUENCE [LARGE SCALE GENOMIC DNA]</scope>
    <source>
        <strain evidence="2">ATCC 43555</strain>
        <plasmid evidence="2">Plasmid pcar9p</plasmid>
    </source>
</reference>
<evidence type="ECO:0000313" key="2">
    <source>
        <dbReference type="Proteomes" id="UP000238288"/>
    </source>
</evidence>
<gene>
    <name evidence="1" type="ORF">PCAR9_P0100</name>
</gene>
<proteinExistence type="predicted"/>
<keyword evidence="1" id="KW-0614">Plasmid</keyword>
<dbReference type="AlphaFoldDB" id="A0A2K4XG37"/>
<protein>
    <submittedName>
        <fullName evidence="1">Uncharacterized protein</fullName>
    </submittedName>
</protein>
<name>A0A2K4XG37_PSEVC</name>
<sequence length="81" mass="8900">MPYLGNVGNGGRDNYTRFVVLHYSYHIAMLDNRAVPFCMIEGVGRLVTADNSLCGAADNSQGQNLKYQRDASRSLVSPTCE</sequence>
<accession>A0A2K4XG37</accession>